<dbReference type="SUPFAM" id="SSF159713">
    <property type="entry name" value="Dhaf3308-like"/>
    <property type="match status" value="1"/>
</dbReference>
<dbReference type="RefSeq" id="WP_231855379.1">
    <property type="nucleotide sequence ID" value="NZ_CP104550.1"/>
</dbReference>
<dbReference type="Pfam" id="PF04016">
    <property type="entry name" value="DUF364"/>
    <property type="match status" value="1"/>
</dbReference>
<organism evidence="4">
    <name type="scientific">Methanothermobacter wolfeii</name>
    <name type="common">Methanobacterium wolfei</name>
    <dbReference type="NCBI Taxonomy" id="145261"/>
    <lineage>
        <taxon>Archaea</taxon>
        <taxon>Methanobacteriati</taxon>
        <taxon>Methanobacteriota</taxon>
        <taxon>Methanomada group</taxon>
        <taxon>Methanobacteria</taxon>
        <taxon>Methanobacteriales</taxon>
        <taxon>Methanobacteriaceae</taxon>
        <taxon>Methanothermobacter</taxon>
    </lineage>
</organism>
<reference evidence="4" key="1">
    <citation type="submission" date="2022-09" db="EMBL/GenBank/DDBJ databases">
        <title>Characterization of three MwoI isoschizomers from sequenced genome and metagenomes.</title>
        <authorList>
            <person name="Fomenkov A."/>
            <person name="Xu S.Y."/>
            <person name="Roberts R.J."/>
        </authorList>
    </citation>
    <scope>NUCLEOTIDE SEQUENCE</scope>
    <source>
        <strain evidence="4">DSM 2970</strain>
    </source>
</reference>
<accession>A0A9E7RS19</accession>
<evidence type="ECO:0000259" key="2">
    <source>
        <dbReference type="Pfam" id="PF13938"/>
    </source>
</evidence>
<protein>
    <submittedName>
        <fullName evidence="4">DUF364 domain-containing protein</fullName>
    </submittedName>
</protein>
<dbReference type="Gene3D" id="3.40.50.11590">
    <property type="match status" value="1"/>
</dbReference>
<reference evidence="3 5" key="2">
    <citation type="submission" date="2023-12" db="EMBL/GenBank/DDBJ databases">
        <title>Phenotypic and Genomic Characterization of Methanothermobacter wolfeii Strain BSEL, a CO2-Capturing Archaeon with Minimal Nutrient Requirements.</title>
        <authorList>
            <person name="Ale Enriquez F."/>
            <person name="Ahring B.K."/>
        </authorList>
    </citation>
    <scope>NUCLEOTIDE SEQUENCE [LARGE SCALE GENOMIC DNA]</scope>
    <source>
        <strain evidence="3 5">BSEL-1</strain>
    </source>
</reference>
<name>A0A9E7RS19_METWO</name>
<keyword evidence="5" id="KW-1185">Reference proteome</keyword>
<proteinExistence type="predicted"/>
<dbReference type="InterPro" id="IPR007161">
    <property type="entry name" value="DUF364"/>
</dbReference>
<evidence type="ECO:0000313" key="3">
    <source>
        <dbReference type="EMBL" id="MEJ8542923.1"/>
    </source>
</evidence>
<evidence type="ECO:0000313" key="5">
    <source>
        <dbReference type="Proteomes" id="UP001369247"/>
    </source>
</evidence>
<dbReference type="Proteomes" id="UP001065373">
    <property type="component" value="Chromosome"/>
</dbReference>
<dbReference type="GeneID" id="24854061"/>
<evidence type="ECO:0000313" key="4">
    <source>
        <dbReference type="EMBL" id="UXH31218.1"/>
    </source>
</evidence>
<gene>
    <name evidence="4" type="ORF">N5910_06655</name>
    <name evidence="3" type="ORF">U2150_05395</name>
</gene>
<dbReference type="Proteomes" id="UP001369247">
    <property type="component" value="Unassembled WGS sequence"/>
</dbReference>
<dbReference type="Pfam" id="PF13938">
    <property type="entry name" value="DUF4213"/>
    <property type="match status" value="1"/>
</dbReference>
<dbReference type="AlphaFoldDB" id="A0A9E7RS19"/>
<evidence type="ECO:0000259" key="1">
    <source>
        <dbReference type="Pfam" id="PF04016"/>
    </source>
</evidence>
<feature type="domain" description="Putative heavy-metal chelation" evidence="1">
    <location>
        <begin position="110"/>
        <end position="255"/>
    </location>
</feature>
<sequence length="259" mass="29135">MGTHHKDGTPEINARNCHYTGAIMILDDILDEIENMPEIRVRDVAIGRSWTAVWSSSCGIASNNGFIRDFEIPEMTHELLELSRSWDPFYSSLGIATVNSVIEGGGKRCNAFDILMEECRNRKIAMVGEFPRRYTDRIRTVSDEFYILEINPFKVNPKRGVFPETAAEQIIPRVDVLAVTGSTLVNHSTERYLALAELDAFVAIIGPTTPMTDVFFEYGVDMIAGVEITDPVNILKKIRFNEGMLHEKDGGIIYRVMEA</sequence>
<dbReference type="EMBL" id="JAXUHJ010000008">
    <property type="protein sequence ID" value="MEJ8542923.1"/>
    <property type="molecule type" value="Genomic_DNA"/>
</dbReference>
<feature type="domain" description="DUF4213" evidence="2">
    <location>
        <begin position="33"/>
        <end position="102"/>
    </location>
</feature>
<dbReference type="InterPro" id="IPR025251">
    <property type="entry name" value="DUF4213"/>
</dbReference>
<dbReference type="EMBL" id="CP104550">
    <property type="protein sequence ID" value="UXH31218.1"/>
    <property type="molecule type" value="Genomic_DNA"/>
</dbReference>
<dbReference type="Gene3D" id="3.30.390.100">
    <property type="match status" value="1"/>
</dbReference>